<protein>
    <submittedName>
        <fullName evidence="1">Uncharacterized protein</fullName>
    </submittedName>
</protein>
<gene>
    <name evidence="1" type="ORF">SRAS04492_LOCUS8164</name>
</gene>
<dbReference type="InterPro" id="IPR048278">
    <property type="entry name" value="PFN"/>
</dbReference>
<dbReference type="PANTHER" id="PTHR41752">
    <property type="entry name" value="PROFILIN"/>
    <property type="match status" value="1"/>
</dbReference>
<reference evidence="1" key="1">
    <citation type="submission" date="2021-01" db="EMBL/GenBank/DDBJ databases">
        <authorList>
            <person name="Corre E."/>
            <person name="Pelletier E."/>
            <person name="Niang G."/>
            <person name="Scheremetjew M."/>
            <person name="Finn R."/>
            <person name="Kale V."/>
            <person name="Holt S."/>
            <person name="Cochrane G."/>
            <person name="Meng A."/>
            <person name="Brown T."/>
            <person name="Cohen L."/>
        </authorList>
    </citation>
    <scope>NUCLEOTIDE SEQUENCE</scope>
    <source>
        <strain evidence="1">Ras09</strain>
    </source>
</reference>
<evidence type="ECO:0000313" key="1">
    <source>
        <dbReference type="EMBL" id="CAE0236357.1"/>
    </source>
</evidence>
<organism evidence="1">
    <name type="scientific">Strombidium rassoulzadegani</name>
    <dbReference type="NCBI Taxonomy" id="1082188"/>
    <lineage>
        <taxon>Eukaryota</taxon>
        <taxon>Sar</taxon>
        <taxon>Alveolata</taxon>
        <taxon>Ciliophora</taxon>
        <taxon>Intramacronucleata</taxon>
        <taxon>Spirotrichea</taxon>
        <taxon>Oligotrichia</taxon>
        <taxon>Strombidiidae</taxon>
        <taxon>Strombidium</taxon>
    </lineage>
</organism>
<name>A0A7S3G062_9SPIT</name>
<dbReference type="AlphaFoldDB" id="A0A7S3G062"/>
<dbReference type="GO" id="GO:0003779">
    <property type="term" value="F:actin binding"/>
    <property type="evidence" value="ECO:0007669"/>
    <property type="project" value="InterPro"/>
</dbReference>
<proteinExistence type="predicted"/>
<dbReference type="InterPro" id="IPR036140">
    <property type="entry name" value="PFN_sf"/>
</dbReference>
<sequence length="138" mass="15617">MEGGNLLEQLKQERDWNLSCIFNDKGNMIVDNGCNLKPDEIKFYISAFEDRDTTVGEGFFINDVHYDVHRFHPPLIYGRRGGPEDGEGIALCRFKPNNPTGDGETFQFLLITYLLPILSAKAVPQMVKFCETNTGNPE</sequence>
<dbReference type="SUPFAM" id="SSF55770">
    <property type="entry name" value="Profilin (actin-binding protein)"/>
    <property type="match status" value="1"/>
</dbReference>
<dbReference type="Gene3D" id="3.30.450.30">
    <property type="entry name" value="Dynein light chain 2a, cytoplasmic"/>
    <property type="match status" value="1"/>
</dbReference>
<dbReference type="Pfam" id="PF00235">
    <property type="entry name" value="Profilin"/>
    <property type="match status" value="1"/>
</dbReference>
<dbReference type="EMBL" id="HBIA01016361">
    <property type="protein sequence ID" value="CAE0236357.1"/>
    <property type="molecule type" value="Transcribed_RNA"/>
</dbReference>
<dbReference type="PANTHER" id="PTHR41752:SF1">
    <property type="entry name" value="PROFILIN"/>
    <property type="match status" value="1"/>
</dbReference>
<accession>A0A7S3G062</accession>